<evidence type="ECO:0000256" key="7">
    <source>
        <dbReference type="ARBA" id="ARBA00022968"/>
    </source>
</evidence>
<keyword evidence="8 12" id="KW-1133">Transmembrane helix</keyword>
<evidence type="ECO:0000256" key="12">
    <source>
        <dbReference type="RuleBase" id="RU003832"/>
    </source>
</evidence>
<evidence type="ECO:0000256" key="10">
    <source>
        <dbReference type="ARBA" id="ARBA00023180"/>
    </source>
</evidence>
<keyword evidence="5 12" id="KW-0808">Transferase</keyword>
<dbReference type="PANTHER" id="PTHR11929:SF194">
    <property type="entry name" value="ALPHA-(1,3)-FUCOSYLTRANSFERASE 10"/>
    <property type="match status" value="1"/>
</dbReference>
<evidence type="ECO:0000259" key="13">
    <source>
        <dbReference type="Pfam" id="PF00852"/>
    </source>
</evidence>
<dbReference type="GO" id="GO:0046920">
    <property type="term" value="F:alpha-(1-&gt;3)-fucosyltransferase activity"/>
    <property type="evidence" value="ECO:0007669"/>
    <property type="project" value="TreeGrafter"/>
</dbReference>
<gene>
    <name evidence="15" type="primary">ABSGL_10241.1 scaffold 11814</name>
</gene>
<sequence length="447" mass="51588">METTIAPIRLLHWTRWFNSVIFEGKDKPIEDECLPPEGYQVNLTHASSWCTITSNQTEASTADALIFHAADYTFENTPKRKGQPWILYTLESPLTAPFRTDPRFMTKFDYLASYHQKSQYFFTYFAPAVMDVANRPLPTDFMRRKSKQAPILWIAKNCQASSGREQYIAELMKYVNVDSYGECLNNKPFPDDKTREQLMAEYKFYLAAENANCEDYVTEKLADTLKLSAVPIIDGPSSYNGYLPNERSAIRMDAYPDPRDLAAYIHFLDTHDDAYLAYLKHRQDALFKSPTDRLDPLFVSLWSDQTAHDYRVSWCSICRHMASTWPSRHTTNYLHVDEQKTSHNQDGRFLIDSTCMAEGKWSYASSGPPYDTFSWTPTPKDEFAYHLDDDTTNNNDIPPTNVSTLQDRIGMLVLVSLGVAAIGFLVYTIYRQTIKYRRYRKQDSSPI</sequence>
<dbReference type="FunFam" id="3.40.50.11660:FF:000002">
    <property type="entry name" value="Alpha-(1,3)-fucosyltransferase"/>
    <property type="match status" value="1"/>
</dbReference>
<dbReference type="InParanoid" id="A0A168QDD7"/>
<dbReference type="Gene3D" id="3.40.50.11660">
    <property type="entry name" value="Glycosyl transferase family 10, C-terminal domain"/>
    <property type="match status" value="1"/>
</dbReference>
<evidence type="ECO:0000256" key="1">
    <source>
        <dbReference type="ARBA" id="ARBA00004606"/>
    </source>
</evidence>
<feature type="transmembrane region" description="Helical" evidence="12">
    <location>
        <begin position="409"/>
        <end position="430"/>
    </location>
</feature>
<comment type="subcellular location">
    <subcellularLocation>
        <location evidence="11">Endomembrane system</location>
        <topology evidence="11">Single-pass membrane protein</topology>
    </subcellularLocation>
    <subcellularLocation>
        <location evidence="12">Golgi apparatus</location>
        <location evidence="12">Golgi stack membrane</location>
        <topology evidence="12">Single-pass type II membrane protein</topology>
    </subcellularLocation>
    <subcellularLocation>
        <location evidence="1">Membrane</location>
        <topology evidence="1">Single-pass type II membrane protein</topology>
    </subcellularLocation>
</comment>
<evidence type="ECO:0000256" key="3">
    <source>
        <dbReference type="ARBA" id="ARBA00008919"/>
    </source>
</evidence>
<keyword evidence="10" id="KW-0325">Glycoprotein</keyword>
<dbReference type="InterPro" id="IPR031481">
    <property type="entry name" value="Glyco_tran_10_N"/>
</dbReference>
<dbReference type="EC" id="2.4.1.-" evidence="12"/>
<keyword evidence="16" id="KW-1185">Reference proteome</keyword>
<evidence type="ECO:0000256" key="9">
    <source>
        <dbReference type="ARBA" id="ARBA00023136"/>
    </source>
</evidence>
<organism evidence="15">
    <name type="scientific">Absidia glauca</name>
    <name type="common">Pin mould</name>
    <dbReference type="NCBI Taxonomy" id="4829"/>
    <lineage>
        <taxon>Eukaryota</taxon>
        <taxon>Fungi</taxon>
        <taxon>Fungi incertae sedis</taxon>
        <taxon>Mucoromycota</taxon>
        <taxon>Mucoromycotina</taxon>
        <taxon>Mucoromycetes</taxon>
        <taxon>Mucorales</taxon>
        <taxon>Cunninghamellaceae</taxon>
        <taxon>Absidia</taxon>
    </lineage>
</organism>
<dbReference type="InterPro" id="IPR001503">
    <property type="entry name" value="Glyco_trans_10"/>
</dbReference>
<evidence type="ECO:0000256" key="2">
    <source>
        <dbReference type="ARBA" id="ARBA00004922"/>
    </source>
</evidence>
<protein>
    <recommendedName>
        <fullName evidence="12">Fucosyltransferase</fullName>
        <ecNumber evidence="12">2.4.1.-</ecNumber>
    </recommendedName>
</protein>
<dbReference type="PANTHER" id="PTHR11929">
    <property type="entry name" value="ALPHA- 1,3 -FUCOSYLTRANSFERASE"/>
    <property type="match status" value="1"/>
</dbReference>
<evidence type="ECO:0000313" key="15">
    <source>
        <dbReference type="EMBL" id="SAM04380.1"/>
    </source>
</evidence>
<keyword evidence="4 12" id="KW-0328">Glycosyltransferase</keyword>
<dbReference type="STRING" id="4829.A0A168QDD7"/>
<comment type="pathway">
    <text evidence="2">Protein modification; protein glycosylation.</text>
</comment>
<accession>A0A168QDD7</accession>
<evidence type="ECO:0000259" key="14">
    <source>
        <dbReference type="Pfam" id="PF17039"/>
    </source>
</evidence>
<keyword evidence="9 12" id="KW-0472">Membrane</keyword>
<name>A0A168QDD7_ABSGL</name>
<feature type="domain" description="Fucosyltransferase C-terminal" evidence="13">
    <location>
        <begin position="145"/>
        <end position="331"/>
    </location>
</feature>
<dbReference type="UniPathway" id="UPA00378"/>
<dbReference type="InterPro" id="IPR055270">
    <property type="entry name" value="Glyco_tran_10_C"/>
</dbReference>
<keyword evidence="12" id="KW-0333">Golgi apparatus</keyword>
<keyword evidence="7" id="KW-0735">Signal-anchor</keyword>
<dbReference type="Proteomes" id="UP000078561">
    <property type="component" value="Unassembled WGS sequence"/>
</dbReference>
<comment type="similarity">
    <text evidence="3 12">Belongs to the glycosyltransferase 10 family.</text>
</comment>
<evidence type="ECO:0000256" key="8">
    <source>
        <dbReference type="ARBA" id="ARBA00022989"/>
    </source>
</evidence>
<evidence type="ECO:0000256" key="4">
    <source>
        <dbReference type="ARBA" id="ARBA00022676"/>
    </source>
</evidence>
<keyword evidence="6 12" id="KW-0812">Transmembrane</keyword>
<evidence type="ECO:0000256" key="6">
    <source>
        <dbReference type="ARBA" id="ARBA00022692"/>
    </source>
</evidence>
<evidence type="ECO:0000313" key="16">
    <source>
        <dbReference type="Proteomes" id="UP000078561"/>
    </source>
</evidence>
<evidence type="ECO:0000256" key="5">
    <source>
        <dbReference type="ARBA" id="ARBA00022679"/>
    </source>
</evidence>
<dbReference type="InterPro" id="IPR038577">
    <property type="entry name" value="GT10-like_C_sf"/>
</dbReference>
<dbReference type="OrthoDB" id="427096at2759"/>
<evidence type="ECO:0000256" key="11">
    <source>
        <dbReference type="ARBA" id="ARBA00037847"/>
    </source>
</evidence>
<dbReference type="Pfam" id="PF17039">
    <property type="entry name" value="Glyco_tran_10_N"/>
    <property type="match status" value="1"/>
</dbReference>
<reference evidence="15" key="1">
    <citation type="submission" date="2016-04" db="EMBL/GenBank/DDBJ databases">
        <authorList>
            <person name="Evans L.H."/>
            <person name="Alamgir A."/>
            <person name="Owens N."/>
            <person name="Weber N.D."/>
            <person name="Virtaneva K."/>
            <person name="Barbian K."/>
            <person name="Babar A."/>
            <person name="Rosenke K."/>
        </authorList>
    </citation>
    <scope>NUCLEOTIDE SEQUENCE [LARGE SCALE GENOMIC DNA]</scope>
    <source>
        <strain evidence="15">CBS 101.48</strain>
    </source>
</reference>
<proteinExistence type="inferred from homology"/>
<dbReference type="EMBL" id="LT554361">
    <property type="protein sequence ID" value="SAM04380.1"/>
    <property type="molecule type" value="Genomic_DNA"/>
</dbReference>
<dbReference type="SUPFAM" id="SSF53756">
    <property type="entry name" value="UDP-Glycosyltransferase/glycogen phosphorylase"/>
    <property type="match status" value="1"/>
</dbReference>
<dbReference type="OMA" id="IENANCD"/>
<dbReference type="Pfam" id="PF00852">
    <property type="entry name" value="Glyco_transf_10"/>
    <property type="match status" value="1"/>
</dbReference>
<dbReference type="GO" id="GO:0032580">
    <property type="term" value="C:Golgi cisterna membrane"/>
    <property type="evidence" value="ECO:0007669"/>
    <property type="project" value="UniProtKB-SubCell"/>
</dbReference>
<feature type="domain" description="Fucosyltransferase N-terminal" evidence="14">
    <location>
        <begin position="43"/>
        <end position="124"/>
    </location>
</feature>
<dbReference type="AlphaFoldDB" id="A0A168QDD7"/>